<feature type="compositionally biased region" description="Basic and acidic residues" evidence="1">
    <location>
        <begin position="490"/>
        <end position="501"/>
    </location>
</feature>
<dbReference type="AlphaFoldDB" id="R4PM79"/>
<feature type="region of interest" description="Disordered" evidence="1">
    <location>
        <begin position="481"/>
        <end position="501"/>
    </location>
</feature>
<keyword evidence="3" id="KW-1185">Reference proteome</keyword>
<feature type="compositionally biased region" description="Basic and acidic residues" evidence="1">
    <location>
        <begin position="392"/>
        <end position="402"/>
    </location>
</feature>
<feature type="compositionally biased region" description="Basic and acidic residues" evidence="1">
    <location>
        <begin position="417"/>
        <end position="446"/>
    </location>
</feature>
<feature type="compositionally biased region" description="Basic and acidic residues" evidence="1">
    <location>
        <begin position="364"/>
        <end position="379"/>
    </location>
</feature>
<reference evidence="2 3" key="1">
    <citation type="journal article" date="2013" name="Nat. Biotechnol.">
        <title>Genome sequences of rare, uncultured bacteria obtained by differential coverage binning of multiple metagenomes.</title>
        <authorList>
            <person name="Albertsen M."/>
            <person name="Hugenholtz P."/>
            <person name="Skarshewski A."/>
            <person name="Nielsen K.L."/>
            <person name="Tyson G.W."/>
            <person name="Nielsen P.H."/>
        </authorList>
    </citation>
    <scope>NUCLEOTIDE SEQUENCE [LARGE SCALE GENOMIC DNA]</scope>
    <source>
        <strain evidence="2">TM71</strain>
    </source>
</reference>
<sequence>MQARRAADARGRLVRLGGLLLRRGGRRRVHDGRSRHCRRCVDRRGLTSVRRRDRLVRAGVGVPTRGTTVLTGLLGLGAERVGAGHSALGAGVHHSAAHRGLGLRLLGDRGDARGGDHLGLLAADILRPLVLDVDGQDEGAGLAVLLGEGQGEERPPILLLRVGDGAGARQLIGRQGHEGPVHDGRTVLGALVLEPEQEGVDHGRVVAVLVGHVDDRFAVGVRDDFAVVAQAVGEPRRPQALGLGLREHVAKPQVAVDDRHAVDRGVRVDQSLGIGIAEGRVATDLVERLTEASVVVGGDERRRHAVGPQPARRPDLDERLGRVDLALALGGVGDEAVGTDGQVDNRLVPVEPAERVGPLGPSRGEVRGQERADDQRSDCTETEVVLVAALREPGDEPDHGQDDEQEGQPDGGDPGEPGEKHQGAEQDARRSVDAGRDDGTRHHREDDEPPTGDDPGGPLRHEVHAFSLLLVGVQRPTRRRVPAAGAVGRTARERALSRPLW</sequence>
<accession>R4PM79</accession>
<proteinExistence type="predicted"/>
<name>R4PM79_9BACT</name>
<organism evidence="2 3">
    <name type="scientific">Candidatus Saccharimonas aalborgensis</name>
    <dbReference type="NCBI Taxonomy" id="1332188"/>
    <lineage>
        <taxon>Bacteria</taxon>
        <taxon>Candidatus Saccharimonadota</taxon>
        <taxon>Candidatus Saccharimonadia</taxon>
        <taxon>Candidatus Saccharimonadales</taxon>
        <taxon>Candidatus Saccharimonadaceae</taxon>
        <taxon>Candidatus Saccharimonas</taxon>
    </lineage>
</organism>
<evidence type="ECO:0000256" key="1">
    <source>
        <dbReference type="SAM" id="MobiDB-lite"/>
    </source>
</evidence>
<gene>
    <name evidence="2" type="ORF">L336_0280</name>
</gene>
<dbReference type="KEGG" id="saal:L336_0280"/>
<dbReference type="STRING" id="1332188.L336_0280"/>
<evidence type="ECO:0000313" key="2">
    <source>
        <dbReference type="EMBL" id="AGL61989.1"/>
    </source>
</evidence>
<protein>
    <submittedName>
        <fullName evidence="2">Uncharacterized protein</fullName>
    </submittedName>
</protein>
<dbReference type="EMBL" id="CP005957">
    <property type="protein sequence ID" value="AGL61989.1"/>
    <property type="molecule type" value="Genomic_DNA"/>
</dbReference>
<evidence type="ECO:0000313" key="3">
    <source>
        <dbReference type="Proteomes" id="UP000013893"/>
    </source>
</evidence>
<feature type="region of interest" description="Disordered" evidence="1">
    <location>
        <begin position="334"/>
        <end position="463"/>
    </location>
</feature>
<dbReference type="HOGENOM" id="CLU_543690_0_0_0"/>
<dbReference type="Proteomes" id="UP000013893">
    <property type="component" value="Chromosome"/>
</dbReference>